<dbReference type="PANTHER" id="PTHR14234">
    <property type="entry name" value="RIM BINDING PROTEIN-RELATED"/>
    <property type="match status" value="1"/>
</dbReference>
<dbReference type="InterPro" id="IPR057884">
    <property type="entry name" value="FN3_RIM-BP1/2/3"/>
</dbReference>
<organism evidence="4 5">
    <name type="scientific">Macrostomum lignano</name>
    <dbReference type="NCBI Taxonomy" id="282301"/>
    <lineage>
        <taxon>Eukaryota</taxon>
        <taxon>Metazoa</taxon>
        <taxon>Spiralia</taxon>
        <taxon>Lophotrochozoa</taxon>
        <taxon>Platyhelminthes</taxon>
        <taxon>Rhabditophora</taxon>
        <taxon>Macrostomorpha</taxon>
        <taxon>Macrostomida</taxon>
        <taxon>Macrostomidae</taxon>
        <taxon>Macrostomum</taxon>
    </lineage>
</organism>
<dbReference type="Pfam" id="PF25523">
    <property type="entry name" value="Ig_RIMBP2"/>
    <property type="match status" value="2"/>
</dbReference>
<evidence type="ECO:0000259" key="3">
    <source>
        <dbReference type="PROSITE" id="PS50853"/>
    </source>
</evidence>
<feature type="compositionally biased region" description="Acidic residues" evidence="2">
    <location>
        <begin position="748"/>
        <end position="758"/>
    </location>
</feature>
<dbReference type="InterPro" id="IPR036116">
    <property type="entry name" value="FN3_sf"/>
</dbReference>
<proteinExistence type="predicted"/>
<keyword evidence="1" id="KW-0677">Repeat</keyword>
<dbReference type="InterPro" id="IPR003961">
    <property type="entry name" value="FN3_dom"/>
</dbReference>
<dbReference type="AlphaFoldDB" id="A0A267DQL3"/>
<reference evidence="4 5" key="1">
    <citation type="submission" date="2017-06" db="EMBL/GenBank/DDBJ databases">
        <title>A platform for efficient transgenesis in Macrostomum lignano, a flatworm model organism for stem cell research.</title>
        <authorList>
            <person name="Berezikov E."/>
        </authorList>
    </citation>
    <scope>NUCLEOTIDE SEQUENCE [LARGE SCALE GENOMIC DNA]</scope>
    <source>
        <strain evidence="4">DV1</strain>
        <tissue evidence="4">Whole organism</tissue>
    </source>
</reference>
<evidence type="ECO:0000313" key="4">
    <source>
        <dbReference type="EMBL" id="PAA51456.1"/>
    </source>
</evidence>
<dbReference type="GO" id="GO:0007274">
    <property type="term" value="P:neuromuscular synaptic transmission"/>
    <property type="evidence" value="ECO:0007669"/>
    <property type="project" value="TreeGrafter"/>
</dbReference>
<dbReference type="OrthoDB" id="4158657at2759"/>
<evidence type="ECO:0000256" key="2">
    <source>
        <dbReference type="SAM" id="MobiDB-lite"/>
    </source>
</evidence>
<dbReference type="EMBL" id="NIVC01003427">
    <property type="protein sequence ID" value="PAA51456.1"/>
    <property type="molecule type" value="Genomic_DNA"/>
</dbReference>
<dbReference type="GO" id="GO:0045202">
    <property type="term" value="C:synapse"/>
    <property type="evidence" value="ECO:0007669"/>
    <property type="project" value="GOC"/>
</dbReference>
<dbReference type="SUPFAM" id="SSF49265">
    <property type="entry name" value="Fibronectin type III"/>
    <property type="match status" value="1"/>
</dbReference>
<dbReference type="CDD" id="cd00063">
    <property type="entry name" value="FN3"/>
    <property type="match status" value="1"/>
</dbReference>
<dbReference type="SMART" id="SM00060">
    <property type="entry name" value="FN3"/>
    <property type="match status" value="2"/>
</dbReference>
<dbReference type="InterPro" id="IPR040325">
    <property type="entry name" value="RIMBP1/2/3"/>
</dbReference>
<sequence>MFGELVDGKSGYIPSNFVQQFASDSPETARIPANASADSNPLAPGEWRVIVASTFAVQHESILLRSIAGSADSGKDGLPPVPPPRELRVERQMASSVLLSWRQPAHDPASAAAGDTPTSYEVLLDGRVRCRLNSVEKTRTLLESVPANDRHRVSVRSVTASGRQSDEAACTVSVGGGPDSRNWLAPTSLQISHLTGKSAVLAFLPAASALPHSVLLNGAETHRCEAGGRCRIRFDGLKPDNLYRAEVRALPSSGRDLAGLSAGGGATPPILTAAVEFRTGLGLGRPEPPANVQVESGPRNETLLVTWTPLAGAESKGTRLGGYAIYADASQLVATCMQVDADHCVVAMATLPTNARVVTCRTVATDQDGRVVESEDSSPACELDDVILAASSSLSQQEQVPLPHDATTNEFGIFVNSAGVPILSSPNSDGKLLDANGKALACRRAVASVDPGTGEQRLIDKLDGLPIRGLRLGPNGVLLDESGLPVRGENGEFFGANHRPVYGRRGADGELLDEEGQALQQLGLNSFGVLADSTTGLPITRQSDGALLDAHGQPIDCRRCELSANDLLVDPVDGSPIGVTSVNVFGVLVDSQGRPLRGPQGEFYGANRAPVYGGLRGPDGQLIDPANGGQRRTRVNEFGALVDASTGELLLGPDDQLLNSRAQPMSSRRVRLVEATEEGGQQQLVDAETGEPLSPETDWRVNEHGVLVDAESGLALRGPSGEFFGPQDGLPLAGGPTRDAEGRLVCDGVEDGSDLSGK</sequence>
<name>A0A267DQL3_9PLAT</name>
<protein>
    <recommendedName>
        <fullName evidence="3">Fibronectin type-III domain-containing protein</fullName>
    </recommendedName>
</protein>
<dbReference type="Proteomes" id="UP000215902">
    <property type="component" value="Unassembled WGS sequence"/>
</dbReference>
<feature type="non-terminal residue" evidence="4">
    <location>
        <position position="758"/>
    </location>
</feature>
<evidence type="ECO:0000256" key="1">
    <source>
        <dbReference type="ARBA" id="ARBA00022737"/>
    </source>
</evidence>
<dbReference type="PANTHER" id="PTHR14234:SF19">
    <property type="entry name" value="RIM-BINDING PROTEIN, ISOFORM F"/>
    <property type="match status" value="1"/>
</dbReference>
<gene>
    <name evidence="4" type="ORF">BOX15_Mlig018196g1</name>
</gene>
<evidence type="ECO:0000313" key="5">
    <source>
        <dbReference type="Proteomes" id="UP000215902"/>
    </source>
</evidence>
<dbReference type="Gene3D" id="2.60.40.10">
    <property type="entry name" value="Immunoglobulins"/>
    <property type="match status" value="2"/>
</dbReference>
<dbReference type="PROSITE" id="PS50853">
    <property type="entry name" value="FN3"/>
    <property type="match status" value="1"/>
</dbReference>
<comment type="caution">
    <text evidence="4">The sequence shown here is derived from an EMBL/GenBank/DDBJ whole genome shotgun (WGS) entry which is preliminary data.</text>
</comment>
<feature type="region of interest" description="Disordered" evidence="2">
    <location>
        <begin position="725"/>
        <end position="758"/>
    </location>
</feature>
<feature type="domain" description="Fibronectin type-III" evidence="3">
    <location>
        <begin position="83"/>
        <end position="179"/>
    </location>
</feature>
<dbReference type="STRING" id="282301.A0A267DQL3"/>
<keyword evidence="5" id="KW-1185">Reference proteome</keyword>
<dbReference type="InterPro" id="IPR013783">
    <property type="entry name" value="Ig-like_fold"/>
</dbReference>
<accession>A0A267DQL3</accession>